<gene>
    <name evidence="18" type="ORF">AFUS01_LOCUS38979</name>
</gene>
<keyword evidence="10" id="KW-0443">Lipid metabolism</keyword>
<evidence type="ECO:0000256" key="11">
    <source>
        <dbReference type="ARBA" id="ARBA00023136"/>
    </source>
</evidence>
<evidence type="ECO:0000256" key="1">
    <source>
        <dbReference type="ARBA" id="ARBA00001933"/>
    </source>
</evidence>
<keyword evidence="12" id="KW-0456">Lyase</keyword>
<protein>
    <recommendedName>
        <fullName evidence="14">sphinganine-1-phosphate aldolase</fullName>
        <ecNumber evidence="14">4.1.2.27</ecNumber>
    </recommendedName>
    <alternativeName>
        <fullName evidence="15">Sphingosine-1-phosphate aldolase</fullName>
    </alternativeName>
</protein>
<evidence type="ECO:0000256" key="5">
    <source>
        <dbReference type="ARBA" id="ARBA00022692"/>
    </source>
</evidence>
<keyword evidence="19" id="KW-1185">Reference proteome</keyword>
<keyword evidence="8" id="KW-0746">Sphingolipid metabolism</keyword>
<evidence type="ECO:0000256" key="4">
    <source>
        <dbReference type="ARBA" id="ARBA00004991"/>
    </source>
</evidence>
<comment type="subcellular location">
    <subcellularLocation>
        <location evidence="2">Endoplasmic reticulum membrane</location>
        <topology evidence="2">Single-pass membrane protein</topology>
    </subcellularLocation>
</comment>
<evidence type="ECO:0000256" key="12">
    <source>
        <dbReference type="ARBA" id="ARBA00023239"/>
    </source>
</evidence>
<evidence type="ECO:0000256" key="13">
    <source>
        <dbReference type="ARBA" id="ARBA00038302"/>
    </source>
</evidence>
<dbReference type="AlphaFoldDB" id="A0A8J2Q0Q8"/>
<dbReference type="PANTHER" id="PTHR42735:SF6">
    <property type="entry name" value="SPHINGOSINE-1-PHOSPHATE LYASE 1"/>
    <property type="match status" value="1"/>
</dbReference>
<sequence>MTGLIRRDSRYARDTGRQDITITICNLLPVYISGGKVWLFALTVCRFILQLSSCQVTSLVQANNVCRQMCGLFAGTAASYIISRAVKKIPKDGVTQGFKRNLFKLARLVPSIRKEIETKIAATEKDIEEDLLKLYTLEGKDNPEFIVQLPGQGLTNDVIISKLEDYLRLGSYRWENNHVSGTVYHGGKELTELNTKVFSLATWTNPLHPDVFPGVCKMEAEVVQMASELFHGNDRTCGTVTSGGTESIILAVKAYRDYAVNVRGISNPEILVPKTAHAAFDKAAELLNIGIKHVPICSTTMKVQLNVMKSMITKNTCMLVGSTPAFPHGCMDDIQGIAKLGLRYNIPVHVDACLGGFLLVFMPKAGFEIPPFDFSVDGVTSISADTHKYAFAPKGSSVLLFSDKKFKHQQYFVQTNWPGGIYATATLAGSRPGVVIAGCWSSLLHFGLDGYTDITRKIINTSRLIEAGLRNISGIFVFGEPQVSVIALGSKDFDIFRLADILNKKGWSLNNLQFPSSIHICVTYRHTEEGVVDQFLKDVAEAVDVIKLSPQEHVSGAVALYASSQQIPDRSLVGDIIAIYIDTLYKTTKRDNADGTSKPKRKFGMHLNGSVDLNNK</sequence>
<dbReference type="GO" id="GO:0008117">
    <property type="term" value="F:sphinganine-1-phosphate aldolase activity"/>
    <property type="evidence" value="ECO:0007669"/>
    <property type="project" value="UniProtKB-EC"/>
</dbReference>
<name>A0A8J2Q0Q8_9HEXA</name>
<evidence type="ECO:0000256" key="9">
    <source>
        <dbReference type="ARBA" id="ARBA00022989"/>
    </source>
</evidence>
<dbReference type="FunFam" id="3.40.640.10:FF:000020">
    <property type="entry name" value="sphingosine-1-phosphate lyase 1"/>
    <property type="match status" value="1"/>
</dbReference>
<dbReference type="Pfam" id="PF00282">
    <property type="entry name" value="Pyridoxal_deC"/>
    <property type="match status" value="1"/>
</dbReference>
<evidence type="ECO:0000313" key="18">
    <source>
        <dbReference type="EMBL" id="CAG7829096.1"/>
    </source>
</evidence>
<dbReference type="FunFam" id="3.90.1150.10:FF:000247">
    <property type="entry name" value="Sphingosine phosphate lyase, putative"/>
    <property type="match status" value="1"/>
</dbReference>
<evidence type="ECO:0000256" key="6">
    <source>
        <dbReference type="ARBA" id="ARBA00022824"/>
    </source>
</evidence>
<feature type="transmembrane region" description="Helical" evidence="17">
    <location>
        <begin position="20"/>
        <end position="49"/>
    </location>
</feature>
<evidence type="ECO:0000313" key="19">
    <source>
        <dbReference type="Proteomes" id="UP000708208"/>
    </source>
</evidence>
<dbReference type="InterPro" id="IPR050477">
    <property type="entry name" value="GrpII_AminoAcid_Decarb"/>
</dbReference>
<feature type="modified residue" description="N6-(pyridoxal phosphate)lysine" evidence="16">
    <location>
        <position position="388"/>
    </location>
</feature>
<keyword evidence="9 17" id="KW-1133">Transmembrane helix</keyword>
<keyword evidence="11 17" id="KW-0472">Membrane</keyword>
<evidence type="ECO:0000256" key="8">
    <source>
        <dbReference type="ARBA" id="ARBA00022919"/>
    </source>
</evidence>
<dbReference type="GO" id="GO:0030170">
    <property type="term" value="F:pyridoxal phosphate binding"/>
    <property type="evidence" value="ECO:0007669"/>
    <property type="project" value="InterPro"/>
</dbReference>
<dbReference type="Proteomes" id="UP000708208">
    <property type="component" value="Unassembled WGS sequence"/>
</dbReference>
<dbReference type="EC" id="4.1.2.27" evidence="14"/>
<dbReference type="OrthoDB" id="10254570at2759"/>
<dbReference type="GO" id="GO:0019752">
    <property type="term" value="P:carboxylic acid metabolic process"/>
    <property type="evidence" value="ECO:0007669"/>
    <property type="project" value="InterPro"/>
</dbReference>
<reference evidence="18" key="1">
    <citation type="submission" date="2021-06" db="EMBL/GenBank/DDBJ databases">
        <authorList>
            <person name="Hodson N. C."/>
            <person name="Mongue J. A."/>
            <person name="Jaron S. K."/>
        </authorList>
    </citation>
    <scope>NUCLEOTIDE SEQUENCE</scope>
</reference>
<dbReference type="GO" id="GO:0030149">
    <property type="term" value="P:sphingolipid catabolic process"/>
    <property type="evidence" value="ECO:0007669"/>
    <property type="project" value="TreeGrafter"/>
</dbReference>
<evidence type="ECO:0000256" key="14">
    <source>
        <dbReference type="ARBA" id="ARBA00038965"/>
    </source>
</evidence>
<evidence type="ECO:0000256" key="15">
    <source>
        <dbReference type="ARBA" id="ARBA00042568"/>
    </source>
</evidence>
<evidence type="ECO:0000256" key="17">
    <source>
        <dbReference type="SAM" id="Phobius"/>
    </source>
</evidence>
<dbReference type="GO" id="GO:0005789">
    <property type="term" value="C:endoplasmic reticulum membrane"/>
    <property type="evidence" value="ECO:0007669"/>
    <property type="project" value="UniProtKB-SubCell"/>
</dbReference>
<comment type="pathway">
    <text evidence="3">Lipid metabolism; sphingolipid metabolism.</text>
</comment>
<dbReference type="InterPro" id="IPR002129">
    <property type="entry name" value="PyrdxlP-dep_de-COase"/>
</dbReference>
<evidence type="ECO:0000256" key="16">
    <source>
        <dbReference type="PIRSR" id="PIRSR602129-50"/>
    </source>
</evidence>
<organism evidence="18 19">
    <name type="scientific">Allacma fusca</name>
    <dbReference type="NCBI Taxonomy" id="39272"/>
    <lineage>
        <taxon>Eukaryota</taxon>
        <taxon>Metazoa</taxon>
        <taxon>Ecdysozoa</taxon>
        <taxon>Arthropoda</taxon>
        <taxon>Hexapoda</taxon>
        <taxon>Collembola</taxon>
        <taxon>Symphypleona</taxon>
        <taxon>Sminthuridae</taxon>
        <taxon>Allacma</taxon>
    </lineage>
</organism>
<evidence type="ECO:0000256" key="10">
    <source>
        <dbReference type="ARBA" id="ARBA00023098"/>
    </source>
</evidence>
<evidence type="ECO:0000256" key="3">
    <source>
        <dbReference type="ARBA" id="ARBA00004760"/>
    </source>
</evidence>
<dbReference type="EMBL" id="CAJVCH010550102">
    <property type="protein sequence ID" value="CAG7829096.1"/>
    <property type="molecule type" value="Genomic_DNA"/>
</dbReference>
<comment type="caution">
    <text evidence="18">The sequence shown here is derived from an EMBL/GenBank/DDBJ whole genome shotgun (WGS) entry which is preliminary data.</text>
</comment>
<keyword evidence="6" id="KW-0256">Endoplasmic reticulum</keyword>
<accession>A0A8J2Q0Q8</accession>
<keyword evidence="5 17" id="KW-0812">Transmembrane</keyword>
<evidence type="ECO:0000256" key="2">
    <source>
        <dbReference type="ARBA" id="ARBA00004389"/>
    </source>
</evidence>
<comment type="cofactor">
    <cofactor evidence="1 16">
        <name>pyridoxal 5'-phosphate</name>
        <dbReference type="ChEBI" id="CHEBI:597326"/>
    </cofactor>
</comment>
<proteinExistence type="inferred from homology"/>
<keyword evidence="7 16" id="KW-0663">Pyridoxal phosphate</keyword>
<evidence type="ECO:0000256" key="7">
    <source>
        <dbReference type="ARBA" id="ARBA00022898"/>
    </source>
</evidence>
<comment type="pathway">
    <text evidence="4">Sphingolipid metabolism.</text>
</comment>
<dbReference type="PANTHER" id="PTHR42735">
    <property type="match status" value="1"/>
</dbReference>
<comment type="similarity">
    <text evidence="13">Belongs to the group II decarboxylase family. Sphingosine-1-phosphate lyase subfamily.</text>
</comment>